<feature type="signal peptide" evidence="1">
    <location>
        <begin position="1"/>
        <end position="20"/>
    </location>
</feature>
<keyword evidence="1" id="KW-0732">Signal</keyword>
<evidence type="ECO:0000313" key="3">
    <source>
        <dbReference type="EMBL" id="MDQ7936770.1"/>
    </source>
</evidence>
<dbReference type="PROSITE" id="PS51257">
    <property type="entry name" value="PROKAR_LIPOPROTEIN"/>
    <property type="match status" value="1"/>
</dbReference>
<name>A0ABU1A8U5_9LACO</name>
<dbReference type="EMBL" id="JAVCWF010000001">
    <property type="protein sequence ID" value="MDQ7936770.1"/>
    <property type="molecule type" value="Genomic_DNA"/>
</dbReference>
<dbReference type="Proteomes" id="UP001227831">
    <property type="component" value="Unassembled WGS sequence"/>
</dbReference>
<evidence type="ECO:0000259" key="2">
    <source>
        <dbReference type="Pfam" id="PF15983"/>
    </source>
</evidence>
<sequence length="348" mass="38330">MKKSWLIALAGAVLLAGCSANDGKLAHQKSSEVAVSTKQAIKSTKTTKASKQAKSDKIKQSLNQTGKTKKITTTLWNSAKEKQLSAFMKTWQTQMGQTYEGTYDGQNPDHLGFVFPKAITSGELNHRVSWGHQPIKLSWSTDGENGQEFQIVAVATGGKSGSEFPTSYLFCLHDQRPVVFMSQTTNGDTFYLQDTQNSALQAGFTKIVTGIEPAVKRDASLNADVKTAVAASPQRIPSAYGGVWYYYSKYDGKINDTQLSNVSKLKLRYAESTTPKWLNIKGIDQTAGAGDSEYVRYKYYDGRQIPVMMMASGAGPWFDINAYKSSAVAKQMADYRFGDEKSTREDMD</sequence>
<feature type="domain" description="DUF4767" evidence="2">
    <location>
        <begin position="74"/>
        <end position="208"/>
    </location>
</feature>
<evidence type="ECO:0000256" key="1">
    <source>
        <dbReference type="SAM" id="SignalP"/>
    </source>
</evidence>
<dbReference type="RefSeq" id="WP_308702580.1">
    <property type="nucleotide sequence ID" value="NZ_AP027463.1"/>
</dbReference>
<keyword evidence="4" id="KW-1185">Reference proteome</keyword>
<dbReference type="Pfam" id="PF15983">
    <property type="entry name" value="DUF4767"/>
    <property type="match status" value="1"/>
</dbReference>
<organism evidence="3 4">
    <name type="scientific">Lactiplantibacillus brownii</name>
    <dbReference type="NCBI Taxonomy" id="3069269"/>
    <lineage>
        <taxon>Bacteria</taxon>
        <taxon>Bacillati</taxon>
        <taxon>Bacillota</taxon>
        <taxon>Bacilli</taxon>
        <taxon>Lactobacillales</taxon>
        <taxon>Lactobacillaceae</taxon>
        <taxon>Lactiplantibacillus</taxon>
    </lineage>
</organism>
<reference evidence="3 4" key="1">
    <citation type="journal article" date="2023" name="Int. J. Syst. Evol. Microbiol.">
        <title>Lactiplantibacillus brownii sp. nov., a novel psychrotolerant species isolated from sauerkraut.</title>
        <authorList>
            <person name="Heng Y.C."/>
            <person name="Silvaraju S."/>
            <person name="Lee J.K.Y."/>
            <person name="Kittelmann S."/>
        </authorList>
    </citation>
    <scope>NUCLEOTIDE SEQUENCE [LARGE SCALE GENOMIC DNA]</scope>
    <source>
        <strain evidence="3 4">WILCCON 0030</strain>
    </source>
</reference>
<protein>
    <submittedName>
        <fullName evidence="3">DUF4767 domain-containing protein</fullName>
    </submittedName>
</protein>
<gene>
    <name evidence="3" type="ORF">RA086_03800</name>
</gene>
<evidence type="ECO:0000313" key="4">
    <source>
        <dbReference type="Proteomes" id="UP001227831"/>
    </source>
</evidence>
<dbReference type="InterPro" id="IPR031927">
    <property type="entry name" value="DUF4767"/>
</dbReference>
<accession>A0ABU1A8U5</accession>
<proteinExistence type="predicted"/>
<feature type="chain" id="PRO_5046392132" evidence="1">
    <location>
        <begin position="21"/>
        <end position="348"/>
    </location>
</feature>
<comment type="caution">
    <text evidence="3">The sequence shown here is derived from an EMBL/GenBank/DDBJ whole genome shotgun (WGS) entry which is preliminary data.</text>
</comment>